<proteinExistence type="predicted"/>
<dbReference type="RefSeq" id="WP_258866474.1">
    <property type="nucleotide sequence ID" value="NZ_UGYV01000001.1"/>
</dbReference>
<dbReference type="AlphaFoldDB" id="A0A380ARG9"/>
<dbReference type="Proteomes" id="UP000255061">
    <property type="component" value="Unassembled WGS sequence"/>
</dbReference>
<reference evidence="1 2" key="1">
    <citation type="submission" date="2018-06" db="EMBL/GenBank/DDBJ databases">
        <authorList>
            <consortium name="Pathogen Informatics"/>
            <person name="Doyle S."/>
        </authorList>
    </citation>
    <scope>NUCLEOTIDE SEQUENCE [LARGE SCALE GENOMIC DNA]</scope>
    <source>
        <strain evidence="1 2">NCTC10736</strain>
    </source>
</reference>
<evidence type="ECO:0000313" key="2">
    <source>
        <dbReference type="Proteomes" id="UP000255061"/>
    </source>
</evidence>
<organism evidence="1 2">
    <name type="scientific">Shewanella morhuae</name>
    <dbReference type="NCBI Taxonomy" id="365591"/>
    <lineage>
        <taxon>Bacteria</taxon>
        <taxon>Pseudomonadati</taxon>
        <taxon>Pseudomonadota</taxon>
        <taxon>Gammaproteobacteria</taxon>
        <taxon>Alteromonadales</taxon>
        <taxon>Shewanellaceae</taxon>
        <taxon>Shewanella</taxon>
    </lineage>
</organism>
<protein>
    <submittedName>
        <fullName evidence="1">Uncharacterized protein</fullName>
    </submittedName>
</protein>
<sequence length="98" mass="11080">MLSQLLIIILLSLSDYWPNMQPNFQRQVTLLSLIPRAPRKISVNELVERLVNRTQDAGKRSVQRDLKAMYEMGTLGYVLITEVSPMVGRLNLVGAALI</sequence>
<evidence type="ECO:0000313" key="1">
    <source>
        <dbReference type="EMBL" id="SUI85900.1"/>
    </source>
</evidence>
<gene>
    <name evidence="1" type="ORF">NCTC10736_02810</name>
</gene>
<name>A0A380ARG9_9GAMM</name>
<dbReference type="EMBL" id="UGYV01000001">
    <property type="protein sequence ID" value="SUI85900.1"/>
    <property type="molecule type" value="Genomic_DNA"/>
</dbReference>
<accession>A0A380ARG9</accession>